<evidence type="ECO:0000256" key="10">
    <source>
        <dbReference type="SAM" id="MobiDB-lite"/>
    </source>
</evidence>
<feature type="region of interest" description="Disordered" evidence="10">
    <location>
        <begin position="1"/>
        <end position="78"/>
    </location>
</feature>
<reference evidence="11 12" key="1">
    <citation type="journal article" date="2016" name="Genome Biol. Evol.">
        <title>Divergent and convergent evolution of fungal pathogenicity.</title>
        <authorList>
            <person name="Shang Y."/>
            <person name="Xiao G."/>
            <person name="Zheng P."/>
            <person name="Cen K."/>
            <person name="Zhan S."/>
            <person name="Wang C."/>
        </authorList>
    </citation>
    <scope>NUCLEOTIDE SEQUENCE [LARGE SCALE GENOMIC DNA]</scope>
    <source>
        <strain evidence="11 12">RCEF 264</strain>
    </source>
</reference>
<comment type="similarity">
    <text evidence="2 9">Belongs to the COX20 family.</text>
</comment>
<dbReference type="PANTHER" id="PTHR31586">
    <property type="entry name" value="CYTOCHROME C OXIDASE PROTEIN 20"/>
    <property type="match status" value="1"/>
</dbReference>
<name>A0A167XR22_9HYPO</name>
<evidence type="ECO:0000256" key="3">
    <source>
        <dbReference type="ARBA" id="ARBA00017689"/>
    </source>
</evidence>
<dbReference type="PIRSF" id="PIRSF007871">
    <property type="entry name" value="Cox20"/>
    <property type="match status" value="1"/>
</dbReference>
<comment type="subcellular location">
    <subcellularLocation>
        <location evidence="1 9">Mitochondrion inner membrane</location>
    </subcellularLocation>
</comment>
<comment type="caution">
    <text evidence="11">The sequence shown here is derived from an EMBL/GenBank/DDBJ whole genome shotgun (WGS) entry which is preliminary data.</text>
</comment>
<comment type="function">
    <text evidence="9">Involved in the assembly of the cytochrome c oxidase complex.</text>
</comment>
<feature type="compositionally biased region" description="Basic and acidic residues" evidence="10">
    <location>
        <begin position="20"/>
        <end position="30"/>
    </location>
</feature>
<dbReference type="EMBL" id="AZHD01000003">
    <property type="protein sequence ID" value="OAA65283.1"/>
    <property type="molecule type" value="Genomic_DNA"/>
</dbReference>
<keyword evidence="5 9" id="KW-0999">Mitochondrion inner membrane</keyword>
<feature type="region of interest" description="Disordered" evidence="10">
    <location>
        <begin position="165"/>
        <end position="195"/>
    </location>
</feature>
<keyword evidence="12" id="KW-1185">Reference proteome</keyword>
<dbReference type="AlphaFoldDB" id="A0A167XR22"/>
<dbReference type="InterPro" id="IPR022533">
    <property type="entry name" value="Cox20"/>
</dbReference>
<protein>
    <recommendedName>
        <fullName evidence="3 9">Cytochrome c oxidase assembly protein COX20, mitochondrial</fullName>
    </recommendedName>
</protein>
<dbReference type="GO" id="GO:0033617">
    <property type="term" value="P:mitochondrial respiratory chain complex IV assembly"/>
    <property type="evidence" value="ECO:0007669"/>
    <property type="project" value="InterPro"/>
</dbReference>
<evidence type="ECO:0000256" key="6">
    <source>
        <dbReference type="ARBA" id="ARBA00022989"/>
    </source>
</evidence>
<keyword evidence="7 9" id="KW-0496">Mitochondrion</keyword>
<evidence type="ECO:0000256" key="9">
    <source>
        <dbReference type="PIRNR" id="PIRNR007871"/>
    </source>
</evidence>
<feature type="compositionally biased region" description="Low complexity" evidence="10">
    <location>
        <begin position="1"/>
        <end position="18"/>
    </location>
</feature>
<organism evidence="11 12">
    <name type="scientific">Niveomyces insectorum RCEF 264</name>
    <dbReference type="NCBI Taxonomy" id="1081102"/>
    <lineage>
        <taxon>Eukaryota</taxon>
        <taxon>Fungi</taxon>
        <taxon>Dikarya</taxon>
        <taxon>Ascomycota</taxon>
        <taxon>Pezizomycotina</taxon>
        <taxon>Sordariomycetes</taxon>
        <taxon>Hypocreomycetidae</taxon>
        <taxon>Hypocreales</taxon>
        <taxon>Cordycipitaceae</taxon>
        <taxon>Niveomyces</taxon>
    </lineage>
</organism>
<evidence type="ECO:0000256" key="4">
    <source>
        <dbReference type="ARBA" id="ARBA00022692"/>
    </source>
</evidence>
<gene>
    <name evidence="11" type="ORF">SPI_02070</name>
</gene>
<feature type="compositionally biased region" description="Low complexity" evidence="10">
    <location>
        <begin position="36"/>
        <end position="66"/>
    </location>
</feature>
<feature type="compositionally biased region" description="Basic and acidic residues" evidence="10">
    <location>
        <begin position="165"/>
        <end position="187"/>
    </location>
</feature>
<evidence type="ECO:0000313" key="12">
    <source>
        <dbReference type="Proteomes" id="UP000076874"/>
    </source>
</evidence>
<evidence type="ECO:0000256" key="8">
    <source>
        <dbReference type="ARBA" id="ARBA00023136"/>
    </source>
</evidence>
<evidence type="ECO:0000313" key="11">
    <source>
        <dbReference type="EMBL" id="OAA65283.1"/>
    </source>
</evidence>
<dbReference type="PANTHER" id="PTHR31586:SF1">
    <property type="entry name" value="CYTOCHROME C OXIDASE ASSEMBLY PROTEIN COX20, MITOCHONDRIAL"/>
    <property type="match status" value="1"/>
</dbReference>
<dbReference type="OrthoDB" id="14603at2759"/>
<proteinExistence type="inferred from homology"/>
<evidence type="ECO:0000256" key="1">
    <source>
        <dbReference type="ARBA" id="ARBA00004273"/>
    </source>
</evidence>
<sequence length="208" mass="23071">MPGNTAGPPAGTPATWGAQHFDRAPTRDELAALSASSQQQPDQLPQPSQPQQPQHQQQQQQQQQQQPPRPPSSASVTDAVKSIKAQDFLQVYQYPCARQGFLTGIGGGAVVGMVRYIVGGTVPKAANWAVGTFALGGIVAFEVCQAARRAERAKLQRVVAVYDRKQAEQRRQQREAEAAAAEAERRRQQQQQQEEAAERARRRWYKFW</sequence>
<keyword evidence="4" id="KW-0812">Transmembrane</keyword>
<evidence type="ECO:0000256" key="2">
    <source>
        <dbReference type="ARBA" id="ARBA00009575"/>
    </source>
</evidence>
<dbReference type="Pfam" id="PF12597">
    <property type="entry name" value="Cox20"/>
    <property type="match status" value="1"/>
</dbReference>
<evidence type="ECO:0000256" key="5">
    <source>
        <dbReference type="ARBA" id="ARBA00022792"/>
    </source>
</evidence>
<accession>A0A167XR22</accession>
<keyword evidence="6" id="KW-1133">Transmembrane helix</keyword>
<keyword evidence="8 9" id="KW-0472">Membrane</keyword>
<dbReference type="GO" id="GO:0005743">
    <property type="term" value="C:mitochondrial inner membrane"/>
    <property type="evidence" value="ECO:0007669"/>
    <property type="project" value="UniProtKB-SubCell"/>
</dbReference>
<dbReference type="Proteomes" id="UP000076874">
    <property type="component" value="Unassembled WGS sequence"/>
</dbReference>
<evidence type="ECO:0000256" key="7">
    <source>
        <dbReference type="ARBA" id="ARBA00023128"/>
    </source>
</evidence>